<sequence length="974" mass="112871">METAVRKATRLEYRPPKEKHLHTLVSLTFQSPHLIDSMLGSLERRLKERSWIITYKVFVILHYLMREGNSERVTEVILHRPSLLDASRIKNKSSSPSNIQNIYLYRAYLDERVIAYRQLHRDYVKEIRNGQKRLRYLSVADGLLDETAALQRQMESVLKCKFNFSDGDPSISFAAYKMTIDDLLSLFQAINESVVNILEHYFEMNKKDATGSLKIYKKFAQQTELTIDYLNEAKRMQQELQMNIPSVKHAPLSLAAALEEYLAEIDNNQKKESSFRTQQQQQQQQPFNTVSQQQTQPFSTASQQQMQPFSIASQQQTQPFSNVGQQQIQPFSNNQQQIQPFNNNNQEQMMDAAFSTINRRSTLPSRLSIAPYSPQNPFATLPTQPSQPLFTNQPLYHANTISSGNNPFRSMTQPSYSQQIPVAKPYNNNPFSSTVMTPPATPRYPGDVFVAQPPTHPTTFAIPSSFPLLHPAEKACLNRLGQLGWTYLQIHQFVHRIKDLKPSTDHTDLHGAYIQALATCIESTLNEYHQDILDIEKRILNKEDEFGQGKAIATVNAMDKLPISISQYEHSTMLPFTSPMKHASRNKLRIPSEMQKKHLELLLSLYSDKTHPHSPWIYYPQQLTNVVHQVRKSTADWLFSQVLVGDYGLYRYLSSFRHMFLLNYGDLATHFIEACALWRRQSMSTEEHPGRTAMIFQRQEMNALLVKASLGTEAEDQLAGFSLLLEQEKTQEYPFADLLLIDIPLVMTFDLEWPIDLFISPSDLKRYSHLWSFLISLKATQMALNNLWKILRTGEQIESHDERRVWQLRSLMLFWIDTVWNHIQIHVIDAHYQTMIHTISPSMTNKRKSRQNTKLDFEEIQFAHETFLKNTTRGCLLLSHECVKTMYDILKTCLGFCDTMEKISQEGHWRRSKKRKTAPKTASEIVNQWTNATHEQSWLQDVYATQEKFHYLTQHFFALASNQQPEVKSSGRMD</sequence>
<evidence type="ECO:0000259" key="7">
    <source>
        <dbReference type="PROSITE" id="PS50942"/>
    </source>
</evidence>
<comment type="similarity">
    <text evidence="2">Belongs to the TUBGCP family.</text>
</comment>
<dbReference type="InterPro" id="IPR041470">
    <property type="entry name" value="GCP_N"/>
</dbReference>
<dbReference type="InterPro" id="IPR040457">
    <property type="entry name" value="GCP_C"/>
</dbReference>
<evidence type="ECO:0000256" key="5">
    <source>
        <dbReference type="ARBA" id="ARBA00023212"/>
    </source>
</evidence>
<dbReference type="GO" id="GO:0005874">
    <property type="term" value="C:microtubule"/>
    <property type="evidence" value="ECO:0007669"/>
    <property type="project" value="UniProtKB-KW"/>
</dbReference>
<dbReference type="GO" id="GO:0005545">
    <property type="term" value="F:1-phosphatidylinositol binding"/>
    <property type="evidence" value="ECO:0007669"/>
    <property type="project" value="InterPro"/>
</dbReference>
<dbReference type="Proteomes" id="UP000253551">
    <property type="component" value="Unassembled WGS sequence"/>
</dbReference>
<dbReference type="GO" id="GO:0043015">
    <property type="term" value="F:gamma-tubulin binding"/>
    <property type="evidence" value="ECO:0007669"/>
    <property type="project" value="InterPro"/>
</dbReference>
<dbReference type="InterPro" id="IPR008942">
    <property type="entry name" value="ENTH_VHS"/>
</dbReference>
<evidence type="ECO:0000313" key="8">
    <source>
        <dbReference type="EMBL" id="RCH97630.1"/>
    </source>
</evidence>
<dbReference type="OrthoDB" id="1608002at2759"/>
<dbReference type="GO" id="GO:0000930">
    <property type="term" value="C:gamma-tubulin complex"/>
    <property type="evidence" value="ECO:0007669"/>
    <property type="project" value="UniProtKB-ARBA"/>
</dbReference>
<dbReference type="GO" id="GO:0006900">
    <property type="term" value="P:vesicle budding from membrane"/>
    <property type="evidence" value="ECO:0007669"/>
    <property type="project" value="TreeGrafter"/>
</dbReference>
<comment type="caution">
    <text evidence="8">The sequence shown here is derived from an EMBL/GenBank/DDBJ whole genome shotgun (WGS) entry which is preliminary data.</text>
</comment>
<dbReference type="SUPFAM" id="SSF48464">
    <property type="entry name" value="ENTH/VHS domain"/>
    <property type="match status" value="1"/>
</dbReference>
<evidence type="ECO:0000256" key="3">
    <source>
        <dbReference type="ARBA" id="ARBA00022490"/>
    </source>
</evidence>
<feature type="region of interest" description="Disordered" evidence="6">
    <location>
        <begin position="269"/>
        <end position="326"/>
    </location>
</feature>
<dbReference type="InterPro" id="IPR042241">
    <property type="entry name" value="GCP_C_sf"/>
</dbReference>
<dbReference type="GO" id="GO:0072583">
    <property type="term" value="P:clathrin-dependent endocytosis"/>
    <property type="evidence" value="ECO:0007669"/>
    <property type="project" value="InterPro"/>
</dbReference>
<reference evidence="8 9" key="1">
    <citation type="journal article" date="2018" name="G3 (Bethesda)">
        <title>Phylogenetic and Phylogenomic Definition of Rhizopus Species.</title>
        <authorList>
            <person name="Gryganskyi A.P."/>
            <person name="Golan J."/>
            <person name="Dolatabadi S."/>
            <person name="Mondo S."/>
            <person name="Robb S."/>
            <person name="Idnurm A."/>
            <person name="Muszewska A."/>
            <person name="Steczkiewicz K."/>
            <person name="Masonjones S."/>
            <person name="Liao H.L."/>
            <person name="Gajdeczka M.T."/>
            <person name="Anike F."/>
            <person name="Vuek A."/>
            <person name="Anishchenko I.M."/>
            <person name="Voigt K."/>
            <person name="de Hoog G.S."/>
            <person name="Smith M.E."/>
            <person name="Heitman J."/>
            <person name="Vilgalys R."/>
            <person name="Stajich J.E."/>
        </authorList>
    </citation>
    <scope>NUCLEOTIDE SEQUENCE [LARGE SCALE GENOMIC DNA]</scope>
    <source>
        <strain evidence="8 9">LSU 92-RS-03</strain>
    </source>
</reference>
<feature type="compositionally biased region" description="Polar residues" evidence="6">
    <location>
        <begin position="297"/>
        <end position="324"/>
    </location>
</feature>
<keyword evidence="4" id="KW-0493">Microtubule</keyword>
<feature type="domain" description="ENTH" evidence="7">
    <location>
        <begin position="1"/>
        <end position="123"/>
    </location>
</feature>
<dbReference type="InterPro" id="IPR014712">
    <property type="entry name" value="ANTH_dom_sf"/>
</dbReference>
<dbReference type="EMBL" id="PJQM01002160">
    <property type="protein sequence ID" value="RCH97630.1"/>
    <property type="molecule type" value="Genomic_DNA"/>
</dbReference>
<dbReference type="SMART" id="SM00273">
    <property type="entry name" value="ENTH"/>
    <property type="match status" value="1"/>
</dbReference>
<evidence type="ECO:0000256" key="1">
    <source>
        <dbReference type="ARBA" id="ARBA00004245"/>
    </source>
</evidence>
<proteinExistence type="inferred from homology"/>
<dbReference type="Gene3D" id="1.20.58.150">
    <property type="entry name" value="ANTH domain"/>
    <property type="match status" value="1"/>
</dbReference>
<accession>A0A367K637</accession>
<dbReference type="GO" id="GO:0032050">
    <property type="term" value="F:clathrin heavy chain binding"/>
    <property type="evidence" value="ECO:0007669"/>
    <property type="project" value="TreeGrafter"/>
</dbReference>
<dbReference type="InterPro" id="IPR011417">
    <property type="entry name" value="ANTH_dom"/>
</dbReference>
<feature type="compositionally biased region" description="Low complexity" evidence="6">
    <location>
        <begin position="277"/>
        <end position="296"/>
    </location>
</feature>
<dbReference type="Pfam" id="PF17681">
    <property type="entry name" value="GCP_N_terminal"/>
    <property type="match status" value="1"/>
</dbReference>
<dbReference type="AlphaFoldDB" id="A0A367K637"/>
<dbReference type="PROSITE" id="PS50942">
    <property type="entry name" value="ENTH"/>
    <property type="match status" value="1"/>
</dbReference>
<keyword evidence="9" id="KW-1185">Reference proteome</keyword>
<evidence type="ECO:0000256" key="2">
    <source>
        <dbReference type="ARBA" id="ARBA00010337"/>
    </source>
</evidence>
<dbReference type="InterPro" id="IPR045192">
    <property type="entry name" value="AP180-like"/>
</dbReference>
<keyword evidence="5" id="KW-0206">Cytoskeleton</keyword>
<evidence type="ECO:0000313" key="9">
    <source>
        <dbReference type="Proteomes" id="UP000253551"/>
    </source>
</evidence>
<feature type="non-terminal residue" evidence="8">
    <location>
        <position position="974"/>
    </location>
</feature>
<dbReference type="SUPFAM" id="SSF89009">
    <property type="entry name" value="GAT-like domain"/>
    <property type="match status" value="1"/>
</dbReference>
<dbReference type="Pfam" id="PF04130">
    <property type="entry name" value="GCP_C_terminal"/>
    <property type="match status" value="1"/>
</dbReference>
<dbReference type="Pfam" id="PF07651">
    <property type="entry name" value="ANTH"/>
    <property type="match status" value="1"/>
</dbReference>
<dbReference type="Gene3D" id="1.25.40.90">
    <property type="match status" value="1"/>
</dbReference>
<gene>
    <name evidence="8" type="ORF">CU098_005331</name>
</gene>
<dbReference type="CDD" id="cd16988">
    <property type="entry name" value="ANTH_N_YAP180"/>
    <property type="match status" value="1"/>
</dbReference>
<dbReference type="GO" id="GO:0005546">
    <property type="term" value="F:phosphatidylinositol-4,5-bisphosphate binding"/>
    <property type="evidence" value="ECO:0007669"/>
    <property type="project" value="TreeGrafter"/>
</dbReference>
<dbReference type="GO" id="GO:0005905">
    <property type="term" value="C:clathrin-coated pit"/>
    <property type="evidence" value="ECO:0007669"/>
    <property type="project" value="TreeGrafter"/>
</dbReference>
<evidence type="ECO:0000256" key="4">
    <source>
        <dbReference type="ARBA" id="ARBA00022701"/>
    </source>
</evidence>
<organism evidence="8 9">
    <name type="scientific">Rhizopus stolonifer</name>
    <name type="common">Rhizopus nigricans</name>
    <dbReference type="NCBI Taxonomy" id="4846"/>
    <lineage>
        <taxon>Eukaryota</taxon>
        <taxon>Fungi</taxon>
        <taxon>Fungi incertae sedis</taxon>
        <taxon>Mucoromycota</taxon>
        <taxon>Mucoromycotina</taxon>
        <taxon>Mucoromycetes</taxon>
        <taxon>Mucorales</taxon>
        <taxon>Mucorineae</taxon>
        <taxon>Rhizopodaceae</taxon>
        <taxon>Rhizopus</taxon>
    </lineage>
</organism>
<comment type="subcellular location">
    <subcellularLocation>
        <location evidence="1">Cytoplasm</location>
        <location evidence="1">Cytoskeleton</location>
    </subcellularLocation>
</comment>
<dbReference type="GO" id="GO:0007020">
    <property type="term" value="P:microtubule nucleation"/>
    <property type="evidence" value="ECO:0007669"/>
    <property type="project" value="UniProtKB-ARBA"/>
</dbReference>
<dbReference type="PANTHER" id="PTHR22951">
    <property type="entry name" value="CLATHRIN ASSEMBLY PROTEIN"/>
    <property type="match status" value="1"/>
</dbReference>
<dbReference type="STRING" id="4846.A0A367K637"/>
<protein>
    <recommendedName>
        <fullName evidence="7">ENTH domain-containing protein</fullName>
    </recommendedName>
</protein>
<dbReference type="GO" id="GO:0048268">
    <property type="term" value="P:clathrin coat assembly"/>
    <property type="evidence" value="ECO:0007669"/>
    <property type="project" value="InterPro"/>
</dbReference>
<dbReference type="PANTHER" id="PTHR22951:SF5">
    <property type="entry name" value="PHOSPHATIDYLINOSITOL-BINDING CLATHRIN ASSEMBLY PROTEIN LAP"/>
    <property type="match status" value="1"/>
</dbReference>
<dbReference type="GO" id="GO:0000149">
    <property type="term" value="F:SNARE binding"/>
    <property type="evidence" value="ECO:0007669"/>
    <property type="project" value="TreeGrafter"/>
</dbReference>
<dbReference type="Gene3D" id="1.20.120.1900">
    <property type="entry name" value="Gamma-tubulin complex, C-terminal domain"/>
    <property type="match status" value="1"/>
</dbReference>
<keyword evidence="3" id="KW-0963">Cytoplasm</keyword>
<name>A0A367K637_RHIST</name>
<dbReference type="GO" id="GO:0030136">
    <property type="term" value="C:clathrin-coated vesicle"/>
    <property type="evidence" value="ECO:0007669"/>
    <property type="project" value="InterPro"/>
</dbReference>
<dbReference type="InterPro" id="IPR013809">
    <property type="entry name" value="ENTH"/>
</dbReference>
<evidence type="ECO:0000256" key="6">
    <source>
        <dbReference type="SAM" id="MobiDB-lite"/>
    </source>
</evidence>
<dbReference type="GO" id="GO:0005816">
    <property type="term" value="C:spindle pole body"/>
    <property type="evidence" value="ECO:0007669"/>
    <property type="project" value="UniProtKB-ARBA"/>
</dbReference>